<reference evidence="5" key="1">
    <citation type="submission" date="2023-07" db="EMBL/GenBank/DDBJ databases">
        <authorList>
            <person name="Stuckert A."/>
        </authorList>
    </citation>
    <scope>NUCLEOTIDE SEQUENCE</scope>
</reference>
<dbReference type="Proteomes" id="UP001176940">
    <property type="component" value="Unassembled WGS sequence"/>
</dbReference>
<evidence type="ECO:0000256" key="2">
    <source>
        <dbReference type="ARBA" id="ARBA00023242"/>
    </source>
</evidence>
<comment type="subcellular location">
    <subcellularLocation>
        <location evidence="1">Nucleus</location>
    </subcellularLocation>
</comment>
<evidence type="ECO:0000256" key="1">
    <source>
        <dbReference type="ARBA" id="ARBA00004123"/>
    </source>
</evidence>
<organism evidence="5 6">
    <name type="scientific">Ranitomeya imitator</name>
    <name type="common">mimic poison frog</name>
    <dbReference type="NCBI Taxonomy" id="111125"/>
    <lineage>
        <taxon>Eukaryota</taxon>
        <taxon>Metazoa</taxon>
        <taxon>Chordata</taxon>
        <taxon>Craniata</taxon>
        <taxon>Vertebrata</taxon>
        <taxon>Euteleostomi</taxon>
        <taxon>Amphibia</taxon>
        <taxon>Batrachia</taxon>
        <taxon>Anura</taxon>
        <taxon>Neobatrachia</taxon>
        <taxon>Hyloidea</taxon>
        <taxon>Dendrobatidae</taxon>
        <taxon>Dendrobatinae</taxon>
        <taxon>Ranitomeya</taxon>
    </lineage>
</organism>
<protein>
    <submittedName>
        <fullName evidence="5">Uncharacterized protein</fullName>
    </submittedName>
</protein>
<comment type="caution">
    <text evidence="5">The sequence shown here is derived from an EMBL/GenBank/DDBJ whole genome shotgun (WGS) entry which is preliminary data.</text>
</comment>
<dbReference type="EMBL" id="CAUEEQ010079358">
    <property type="protein sequence ID" value="CAJ0968536.1"/>
    <property type="molecule type" value="Genomic_DNA"/>
</dbReference>
<proteinExistence type="predicted"/>
<evidence type="ECO:0000256" key="3">
    <source>
        <dbReference type="SAM" id="Coils"/>
    </source>
</evidence>
<gene>
    <name evidence="5" type="ORF">RIMI_LOCUS23168634</name>
</gene>
<accession>A0ABN9MP45</accession>
<sequence length="199" mass="22689">MRSRSKMAAPVASGRRMASIEEVHRAHVLDSEKYTRDLETAKNTLQKLETSSSEKSYKFFKEMKVYVENFVDCLNEKIQEISQLESEMSQILEGHSGTLLKRRQDDLRAECAAVQKLAGSGIVAEAAADEEVTRRLQDMELRRTRRRQKREDSGQKHHSEGTSSDDELLPDQEREYKQNQGNRGGDGASLRMCTLARKP</sequence>
<keyword evidence="3" id="KW-0175">Coiled coil</keyword>
<evidence type="ECO:0000313" key="5">
    <source>
        <dbReference type="EMBL" id="CAJ0968536.1"/>
    </source>
</evidence>
<feature type="region of interest" description="Disordered" evidence="4">
    <location>
        <begin position="138"/>
        <end position="199"/>
    </location>
</feature>
<name>A0ABN9MP45_9NEOB</name>
<keyword evidence="2" id="KW-0539">Nucleus</keyword>
<feature type="compositionally biased region" description="Basic and acidic residues" evidence="4">
    <location>
        <begin position="149"/>
        <end position="160"/>
    </location>
</feature>
<evidence type="ECO:0000256" key="4">
    <source>
        <dbReference type="SAM" id="MobiDB-lite"/>
    </source>
</evidence>
<dbReference type="PANTHER" id="PTHR12214">
    <property type="entry name" value="GC-RICH SEQUENCE DNA-BINDING FACTOR"/>
    <property type="match status" value="1"/>
</dbReference>
<feature type="coiled-coil region" evidence="3">
    <location>
        <begin position="31"/>
        <end position="94"/>
    </location>
</feature>
<keyword evidence="6" id="KW-1185">Reference proteome</keyword>
<dbReference type="InterPro" id="IPR012890">
    <property type="entry name" value="GCFC2-like"/>
</dbReference>
<evidence type="ECO:0000313" key="6">
    <source>
        <dbReference type="Proteomes" id="UP001176940"/>
    </source>
</evidence>
<dbReference type="PANTHER" id="PTHR12214:SF4">
    <property type="entry name" value="INTRON LARGE COMPLEX COMPONENT GCFC2"/>
    <property type="match status" value="1"/>
</dbReference>